<name>A0A368S5U6_SETIT</name>
<proteinExistence type="predicted"/>
<evidence type="ECO:0000313" key="1">
    <source>
        <dbReference type="EMBL" id="RCV37724.1"/>
    </source>
</evidence>
<sequence length="152" mass="17247">MDPFVGSFCFYENNAAMGRGLAWWSSSAARLNTRRGCADVLERPGPREAAPARRAVAWNSCPGRDGDREIHHLLLPFVPRRRCTLLLLQRRFIETRREEIVAWLPPWLIFCAPYGIGWSSSTAGNTRYNRARPAIKFSEHEPLLPPNLIAST</sequence>
<reference evidence="1" key="2">
    <citation type="submission" date="2015-07" db="EMBL/GenBank/DDBJ databases">
        <authorList>
            <person name="Noorani M."/>
        </authorList>
    </citation>
    <scope>NUCLEOTIDE SEQUENCE</scope>
    <source>
        <strain evidence="1">Yugu1</strain>
    </source>
</reference>
<dbReference type="EMBL" id="CM003535">
    <property type="protein sequence ID" value="RCV37724.1"/>
    <property type="molecule type" value="Genomic_DNA"/>
</dbReference>
<reference evidence="1" key="1">
    <citation type="journal article" date="2012" name="Nat. Biotechnol.">
        <title>Reference genome sequence of the model plant Setaria.</title>
        <authorList>
            <person name="Bennetzen J.L."/>
            <person name="Schmutz J."/>
            <person name="Wang H."/>
            <person name="Percifield R."/>
            <person name="Hawkins J."/>
            <person name="Pontaroli A.C."/>
            <person name="Estep M."/>
            <person name="Feng L."/>
            <person name="Vaughn J.N."/>
            <person name="Grimwood J."/>
            <person name="Jenkins J."/>
            <person name="Barry K."/>
            <person name="Lindquist E."/>
            <person name="Hellsten U."/>
            <person name="Deshpande S."/>
            <person name="Wang X."/>
            <person name="Wu X."/>
            <person name="Mitros T."/>
            <person name="Triplett J."/>
            <person name="Yang X."/>
            <person name="Ye C.Y."/>
            <person name="Mauro-Herrera M."/>
            <person name="Wang L."/>
            <person name="Li P."/>
            <person name="Sharma M."/>
            <person name="Sharma R."/>
            <person name="Ronald P.C."/>
            <person name="Panaud O."/>
            <person name="Kellogg E.A."/>
            <person name="Brutnell T.P."/>
            <person name="Doust A.N."/>
            <person name="Tuskan G.A."/>
            <person name="Rokhsar D."/>
            <person name="Devos K.M."/>
        </authorList>
    </citation>
    <scope>NUCLEOTIDE SEQUENCE [LARGE SCALE GENOMIC DNA]</scope>
    <source>
        <strain evidence="1">Yugu1</strain>
    </source>
</reference>
<organism evidence="1">
    <name type="scientific">Setaria italica</name>
    <name type="common">Foxtail millet</name>
    <name type="synonym">Panicum italicum</name>
    <dbReference type="NCBI Taxonomy" id="4555"/>
    <lineage>
        <taxon>Eukaryota</taxon>
        <taxon>Viridiplantae</taxon>
        <taxon>Streptophyta</taxon>
        <taxon>Embryophyta</taxon>
        <taxon>Tracheophyta</taxon>
        <taxon>Spermatophyta</taxon>
        <taxon>Magnoliopsida</taxon>
        <taxon>Liliopsida</taxon>
        <taxon>Poales</taxon>
        <taxon>Poaceae</taxon>
        <taxon>PACMAD clade</taxon>
        <taxon>Panicoideae</taxon>
        <taxon>Panicodae</taxon>
        <taxon>Paniceae</taxon>
        <taxon>Cenchrinae</taxon>
        <taxon>Setaria</taxon>
    </lineage>
</organism>
<gene>
    <name evidence="1" type="ORF">SETIT_8G085700v2</name>
</gene>
<protein>
    <submittedName>
        <fullName evidence="1">Uncharacterized protein</fullName>
    </submittedName>
</protein>
<accession>A0A368S5U6</accession>
<dbReference type="AlphaFoldDB" id="A0A368S5U6"/>